<feature type="compositionally biased region" description="Gly residues" evidence="1">
    <location>
        <begin position="1"/>
        <end position="17"/>
    </location>
</feature>
<feature type="compositionally biased region" description="Basic and acidic residues" evidence="1">
    <location>
        <begin position="18"/>
        <end position="31"/>
    </location>
</feature>
<dbReference type="EMBL" id="QGDQ01000019">
    <property type="protein sequence ID" value="PWJ52570.1"/>
    <property type="molecule type" value="Genomic_DNA"/>
</dbReference>
<protein>
    <submittedName>
        <fullName evidence="3">Uncharacterized protein</fullName>
    </submittedName>
</protein>
<keyword evidence="2" id="KW-0812">Transmembrane</keyword>
<comment type="caution">
    <text evidence="3">The sequence shown here is derived from an EMBL/GenBank/DDBJ whole genome shotgun (WGS) entry which is preliminary data.</text>
</comment>
<feature type="region of interest" description="Disordered" evidence="1">
    <location>
        <begin position="1"/>
        <end position="77"/>
    </location>
</feature>
<dbReference type="Proteomes" id="UP000245469">
    <property type="component" value="Unassembled WGS sequence"/>
</dbReference>
<keyword evidence="2" id="KW-0472">Membrane</keyword>
<reference evidence="3 4" key="1">
    <citation type="submission" date="2018-03" db="EMBL/GenBank/DDBJ databases">
        <title>Genomic Encyclopedia of Archaeal and Bacterial Type Strains, Phase II (KMG-II): from individual species to whole genera.</title>
        <authorList>
            <person name="Goeker M."/>
        </authorList>
    </citation>
    <scope>NUCLEOTIDE SEQUENCE [LARGE SCALE GENOMIC DNA]</scope>
    <source>
        <strain evidence="3 4">DSM 44889</strain>
    </source>
</reference>
<dbReference type="InterPro" id="IPR045512">
    <property type="entry name" value="DUF6480"/>
</dbReference>
<name>A0A316A6G8_9ACTN</name>
<feature type="transmembrane region" description="Helical" evidence="2">
    <location>
        <begin position="83"/>
        <end position="103"/>
    </location>
</feature>
<accession>A0A316A6G8</accession>
<evidence type="ECO:0000313" key="3">
    <source>
        <dbReference type="EMBL" id="PWJ52570.1"/>
    </source>
</evidence>
<proteinExistence type="predicted"/>
<evidence type="ECO:0000256" key="2">
    <source>
        <dbReference type="SAM" id="Phobius"/>
    </source>
</evidence>
<keyword evidence="4" id="KW-1185">Reference proteome</keyword>
<evidence type="ECO:0000256" key="1">
    <source>
        <dbReference type="SAM" id="MobiDB-lite"/>
    </source>
</evidence>
<sequence length="106" mass="10120">MTSNLGGGPGRGPGEGPDGGHGDDGADRERPGSASEVTDPDPATTPGLEPGGGVAPGDTPPSEAGTSGLSAPEPKLPGRRTNLVIALVVAVLVAAAALAFFAGRLG</sequence>
<dbReference type="Pfam" id="PF20088">
    <property type="entry name" value="DUF6480"/>
    <property type="match status" value="1"/>
</dbReference>
<gene>
    <name evidence="3" type="ORF">BXY45_11965</name>
</gene>
<evidence type="ECO:0000313" key="4">
    <source>
        <dbReference type="Proteomes" id="UP000245469"/>
    </source>
</evidence>
<dbReference type="AlphaFoldDB" id="A0A316A6G8"/>
<keyword evidence="2" id="KW-1133">Transmembrane helix</keyword>
<organism evidence="3 4">
    <name type="scientific">Quadrisphaera granulorum</name>
    <dbReference type="NCBI Taxonomy" id="317664"/>
    <lineage>
        <taxon>Bacteria</taxon>
        <taxon>Bacillati</taxon>
        <taxon>Actinomycetota</taxon>
        <taxon>Actinomycetes</taxon>
        <taxon>Kineosporiales</taxon>
        <taxon>Kineosporiaceae</taxon>
        <taxon>Quadrisphaera</taxon>
    </lineage>
</organism>